<dbReference type="InterPro" id="IPR025699">
    <property type="entry name" value="ABC2_memb-like"/>
</dbReference>
<dbReference type="KEGG" id="ccha:ELD05_13245"/>
<dbReference type="RefSeq" id="WP_127352796.1">
    <property type="nucleotide sequence ID" value="NZ_CP034791.1"/>
</dbReference>
<feature type="transmembrane region" description="Helical" evidence="1">
    <location>
        <begin position="187"/>
        <end position="212"/>
    </location>
</feature>
<feature type="transmembrane region" description="Helical" evidence="1">
    <location>
        <begin position="128"/>
        <end position="149"/>
    </location>
</feature>
<accession>A0A3T0D8L3</accession>
<dbReference type="Pfam" id="PF13346">
    <property type="entry name" value="ABC2_membrane_5"/>
    <property type="match status" value="1"/>
</dbReference>
<dbReference type="AlphaFoldDB" id="A0A3T0D8L3"/>
<organism evidence="2 3">
    <name type="scientific">Caldicellulosiruptor changbaiensis</name>
    <dbReference type="NCBI Taxonomy" id="1222016"/>
    <lineage>
        <taxon>Bacteria</taxon>
        <taxon>Bacillati</taxon>
        <taxon>Bacillota</taxon>
        <taxon>Bacillota incertae sedis</taxon>
        <taxon>Caldicellulosiruptorales</taxon>
        <taxon>Caldicellulosiruptoraceae</taxon>
        <taxon>Caldicellulosiruptor</taxon>
    </lineage>
</organism>
<name>A0A3T0D8L3_9FIRM</name>
<dbReference type="Proteomes" id="UP000282930">
    <property type="component" value="Chromosome"/>
</dbReference>
<keyword evidence="3" id="KW-1185">Reference proteome</keyword>
<sequence length="222" mass="26182">MKYWKFYRKSIYTSVLYFFLYIIVLWIVGNLLNPPASATIFWEEYLSYFFVAIFLTFTMLNNPFTSNSFSYEISLSLLLPIKKWQIIISRFLKDGFLLLIFQFISLIGYILITNVNSSYFIHDFNRKLLSYTFTGFVMIIVLQPVFIAFRKSTQKNLYTVLLLFCFYFGVPFVFAEPLQILYHKIKIFESICILTAVSLAYIAVLMVISYIISYKILSNSDL</sequence>
<feature type="transmembrane region" description="Helical" evidence="1">
    <location>
        <begin position="45"/>
        <end position="64"/>
    </location>
</feature>
<protein>
    <submittedName>
        <fullName evidence="2">Uncharacterized protein</fullName>
    </submittedName>
</protein>
<evidence type="ECO:0000256" key="1">
    <source>
        <dbReference type="SAM" id="Phobius"/>
    </source>
</evidence>
<keyword evidence="1" id="KW-0472">Membrane</keyword>
<evidence type="ECO:0000313" key="2">
    <source>
        <dbReference type="EMBL" id="AZT91487.1"/>
    </source>
</evidence>
<dbReference type="EMBL" id="CP034791">
    <property type="protein sequence ID" value="AZT91487.1"/>
    <property type="molecule type" value="Genomic_DNA"/>
</dbReference>
<evidence type="ECO:0000313" key="3">
    <source>
        <dbReference type="Proteomes" id="UP000282930"/>
    </source>
</evidence>
<feature type="transmembrane region" description="Helical" evidence="1">
    <location>
        <begin position="156"/>
        <end position="175"/>
    </location>
</feature>
<keyword evidence="1" id="KW-1133">Transmembrane helix</keyword>
<keyword evidence="1" id="KW-0812">Transmembrane</keyword>
<feature type="transmembrane region" description="Helical" evidence="1">
    <location>
        <begin position="12"/>
        <end position="33"/>
    </location>
</feature>
<gene>
    <name evidence="2" type="ORF">ELD05_13245</name>
</gene>
<proteinExistence type="predicted"/>
<reference evidence="2 3" key="1">
    <citation type="submission" date="2018-12" db="EMBL/GenBank/DDBJ databases">
        <title>Genome sequence from the cellulolytic species, Caldicellulosiruptor changbaiensis.</title>
        <authorList>
            <person name="Blumer-Schuette S.E."/>
            <person name="Mendoza C."/>
        </authorList>
    </citation>
    <scope>NUCLEOTIDE SEQUENCE [LARGE SCALE GENOMIC DNA]</scope>
    <source>
        <strain evidence="2 3">CBS-Z</strain>
    </source>
</reference>
<feature type="transmembrane region" description="Helical" evidence="1">
    <location>
        <begin position="91"/>
        <end position="112"/>
    </location>
</feature>